<proteinExistence type="predicted"/>
<evidence type="ECO:0000313" key="1">
    <source>
        <dbReference type="EMBL" id="KZP07175.1"/>
    </source>
</evidence>
<dbReference type="InterPro" id="IPR011989">
    <property type="entry name" value="ARM-like"/>
</dbReference>
<dbReference type="Gene3D" id="1.25.10.10">
    <property type="entry name" value="Leucine-rich Repeat Variant"/>
    <property type="match status" value="1"/>
</dbReference>
<dbReference type="EMBL" id="KV417759">
    <property type="protein sequence ID" value="KZP07175.1"/>
    <property type="molecule type" value="Genomic_DNA"/>
</dbReference>
<dbReference type="STRING" id="436010.A0A167XFZ3"/>
<gene>
    <name evidence="1" type="ORF">FIBSPDRAFT_902251</name>
</gene>
<dbReference type="OrthoDB" id="3268246at2759"/>
<accession>A0A167XFZ3</accession>
<dbReference type="Proteomes" id="UP000076532">
    <property type="component" value="Unassembled WGS sequence"/>
</dbReference>
<organism evidence="1 2">
    <name type="scientific">Athelia psychrophila</name>
    <dbReference type="NCBI Taxonomy" id="1759441"/>
    <lineage>
        <taxon>Eukaryota</taxon>
        <taxon>Fungi</taxon>
        <taxon>Dikarya</taxon>
        <taxon>Basidiomycota</taxon>
        <taxon>Agaricomycotina</taxon>
        <taxon>Agaricomycetes</taxon>
        <taxon>Agaricomycetidae</taxon>
        <taxon>Atheliales</taxon>
        <taxon>Atheliaceae</taxon>
        <taxon>Athelia</taxon>
    </lineage>
</organism>
<name>A0A167XFZ3_9AGAM</name>
<keyword evidence="2" id="KW-1185">Reference proteome</keyword>
<reference evidence="1 2" key="1">
    <citation type="journal article" date="2016" name="Mol. Biol. Evol.">
        <title>Comparative Genomics of Early-Diverging Mushroom-Forming Fungi Provides Insights into the Origins of Lignocellulose Decay Capabilities.</title>
        <authorList>
            <person name="Nagy L.G."/>
            <person name="Riley R."/>
            <person name="Tritt A."/>
            <person name="Adam C."/>
            <person name="Daum C."/>
            <person name="Floudas D."/>
            <person name="Sun H."/>
            <person name="Yadav J.S."/>
            <person name="Pangilinan J."/>
            <person name="Larsson K.H."/>
            <person name="Matsuura K."/>
            <person name="Barry K."/>
            <person name="Labutti K."/>
            <person name="Kuo R."/>
            <person name="Ohm R.A."/>
            <person name="Bhattacharya S.S."/>
            <person name="Shirouzu T."/>
            <person name="Yoshinaga Y."/>
            <person name="Martin F.M."/>
            <person name="Grigoriev I.V."/>
            <person name="Hibbett D.S."/>
        </authorList>
    </citation>
    <scope>NUCLEOTIDE SEQUENCE [LARGE SCALE GENOMIC DNA]</scope>
    <source>
        <strain evidence="1 2">CBS 109695</strain>
    </source>
</reference>
<sequence>MDVYLSNLMKFRWEEDINPIPESDKVERGRGWCLRCYTLRAGGQDLPRTGRRERPSGFWLSSTFPNPGRWPDLIDQLTASLSLTKTTTNACVLETAHSFVPWRAHVRSDALFSAFSYVLSRSMDPFLQPFRHTVVPVPTCASDRATDDAAAGDLLRLHLSGPAVRSRTRTRSSGSGAGVFIRVLSWNAGAMGEEEEEAEGRRGW</sequence>
<dbReference type="AlphaFoldDB" id="A0A167XFZ3"/>
<evidence type="ECO:0000313" key="2">
    <source>
        <dbReference type="Proteomes" id="UP000076532"/>
    </source>
</evidence>
<protein>
    <submittedName>
        <fullName evidence="1">Uncharacterized protein</fullName>
    </submittedName>
</protein>